<dbReference type="Gene3D" id="3.40.50.2300">
    <property type="match status" value="1"/>
</dbReference>
<feature type="region of interest" description="Disordered" evidence="3">
    <location>
        <begin position="335"/>
        <end position="366"/>
    </location>
</feature>
<evidence type="ECO:0000256" key="3">
    <source>
        <dbReference type="SAM" id="MobiDB-lite"/>
    </source>
</evidence>
<dbReference type="SUPFAM" id="SSF102588">
    <property type="entry name" value="LmbE-like"/>
    <property type="match status" value="1"/>
</dbReference>
<proteinExistence type="predicted"/>
<dbReference type="Pfam" id="PF02585">
    <property type="entry name" value="PIG-L"/>
    <property type="match status" value="1"/>
</dbReference>
<keyword evidence="6" id="KW-1185">Reference proteome</keyword>
<dbReference type="InterPro" id="IPR011006">
    <property type="entry name" value="CheY-like_superfamily"/>
</dbReference>
<dbReference type="InterPro" id="IPR001789">
    <property type="entry name" value="Sig_transdc_resp-reg_receiver"/>
</dbReference>
<gene>
    <name evidence="5" type="ORF">M1843_08785</name>
</gene>
<organism evidence="5 6">
    <name type="scientific">Isoptericola peretonis</name>
    <dbReference type="NCBI Taxonomy" id="2918523"/>
    <lineage>
        <taxon>Bacteria</taxon>
        <taxon>Bacillati</taxon>
        <taxon>Actinomycetota</taxon>
        <taxon>Actinomycetes</taxon>
        <taxon>Micrococcales</taxon>
        <taxon>Promicromonosporaceae</taxon>
        <taxon>Isoptericola</taxon>
    </lineage>
</organism>
<reference evidence="5 6" key="1">
    <citation type="submission" date="2022-02" db="EMBL/GenBank/DDBJ databases">
        <title>The car tank lid bacteriome: a reservoir of bacteria with potential in bioremediation of fuel.</title>
        <authorList>
            <person name="Vidal-Verdu A."/>
            <person name="Gomez-Martinez D."/>
            <person name="Latorre-Perez A."/>
            <person name="Pereto J."/>
            <person name="Porcar M."/>
        </authorList>
    </citation>
    <scope>NUCLEOTIDE SEQUENCE [LARGE SCALE GENOMIC DNA]</scope>
    <source>
        <strain evidence="5 6">4D.3</strain>
    </source>
</reference>
<name>A0ABT0J2W8_9MICO</name>
<dbReference type="Pfam" id="PF00072">
    <property type="entry name" value="Response_reg"/>
    <property type="match status" value="1"/>
</dbReference>
<dbReference type="Proteomes" id="UP001651050">
    <property type="component" value="Unassembled WGS sequence"/>
</dbReference>
<dbReference type="RefSeq" id="WP_416343669.1">
    <property type="nucleotide sequence ID" value="NZ_JALQCY010000002.1"/>
</dbReference>
<keyword evidence="2" id="KW-0597">Phosphoprotein</keyword>
<feature type="modified residue" description="4-aspartylphosphate" evidence="2">
    <location>
        <position position="57"/>
    </location>
</feature>
<evidence type="ECO:0000313" key="6">
    <source>
        <dbReference type="Proteomes" id="UP001651050"/>
    </source>
</evidence>
<accession>A0ABT0J2W8</accession>
<evidence type="ECO:0000313" key="5">
    <source>
        <dbReference type="EMBL" id="MCK9793838.1"/>
    </source>
</evidence>
<protein>
    <submittedName>
        <fullName evidence="5">Response regulator</fullName>
    </submittedName>
</protein>
<dbReference type="InterPro" id="IPR003737">
    <property type="entry name" value="GlcNAc_PI_deacetylase-related"/>
</dbReference>
<dbReference type="PANTHER" id="PTHR12993:SF30">
    <property type="entry name" value="N-ACETYL-ALPHA-D-GLUCOSAMINYL L-MALATE DEACETYLASE 1"/>
    <property type="match status" value="1"/>
</dbReference>
<dbReference type="CDD" id="cd00156">
    <property type="entry name" value="REC"/>
    <property type="match status" value="1"/>
</dbReference>
<dbReference type="InterPro" id="IPR024078">
    <property type="entry name" value="LmbE-like_dom_sf"/>
</dbReference>
<feature type="domain" description="Response regulatory" evidence="4">
    <location>
        <begin position="7"/>
        <end position="122"/>
    </location>
</feature>
<dbReference type="EMBL" id="JALQCY010000002">
    <property type="protein sequence ID" value="MCK9793838.1"/>
    <property type="molecule type" value="Genomic_DNA"/>
</dbReference>
<evidence type="ECO:0000259" key="4">
    <source>
        <dbReference type="PROSITE" id="PS50110"/>
    </source>
</evidence>
<keyword evidence="1" id="KW-0862">Zinc</keyword>
<dbReference type="SUPFAM" id="SSF52172">
    <property type="entry name" value="CheY-like"/>
    <property type="match status" value="1"/>
</dbReference>
<evidence type="ECO:0000256" key="2">
    <source>
        <dbReference type="PROSITE-ProRule" id="PRU00169"/>
    </source>
</evidence>
<dbReference type="SMART" id="SM00448">
    <property type="entry name" value="REC"/>
    <property type="match status" value="1"/>
</dbReference>
<comment type="caution">
    <text evidence="5">The sequence shown here is derived from an EMBL/GenBank/DDBJ whole genome shotgun (WGS) entry which is preliminary data.</text>
</comment>
<dbReference type="PANTHER" id="PTHR12993">
    <property type="entry name" value="N-ACETYLGLUCOSAMINYL-PHOSPHATIDYLINOSITOL DE-N-ACETYLASE-RELATED"/>
    <property type="match status" value="1"/>
</dbReference>
<dbReference type="Gene3D" id="3.40.50.10320">
    <property type="entry name" value="LmbE-like"/>
    <property type="match status" value="1"/>
</dbReference>
<sequence length="366" mass="39073">MSDDGFRALVLEDDPDSAEFVRIALVRYGGMRVDLASDAEAALAALRRSTYDVLVSDIQLPGRSGLDILPEVRAIDPTLPVMIVTAFPTVNRAVEALREAADDFLVKPVAASLVVERATELAQGARAAREATRQRVLAVGAHPDDVEIGVGATLAAHAAAGDEIVILTVSGGGVGGQTTTRHLEAMAAAEVVGARLVHLDFPDTRLDPADGLITAIEQAVAEVVPDRVYTHSAHDRHQDHRAVNESVQIAARQVPSLWCFQSPSATIAFAPNRFVDVDGFLDTKLRMLAAYASQAHREYMQPDVVRATARYWSRFSPARDVEPLETVRASETVARASAVRAAPPVDGQDSGAPVSLAEPRVREASG</sequence>
<dbReference type="PROSITE" id="PS50110">
    <property type="entry name" value="RESPONSE_REGULATORY"/>
    <property type="match status" value="1"/>
</dbReference>
<evidence type="ECO:0000256" key="1">
    <source>
        <dbReference type="ARBA" id="ARBA00022833"/>
    </source>
</evidence>